<protein>
    <recommendedName>
        <fullName evidence="3">Heterokaryon incompatibility domain-containing protein</fullName>
    </recommendedName>
</protein>
<name>A0A2J6T472_9HELO</name>
<evidence type="ECO:0008006" key="3">
    <source>
        <dbReference type="Google" id="ProtNLM"/>
    </source>
</evidence>
<dbReference type="GeneID" id="36595889"/>
<sequence>WSSLGNTLVRPWWSRVWLVQEILLARRAVVVYGWWCAEWDEFKRAIPTMICCLDYMDEITEANIHEQPQELVTFQRSMAFKLRLQAGDTADLPLPAVIQEQVLHRLLRRNLWFSGDTRDLIRPHLDAG</sequence>
<dbReference type="OrthoDB" id="5571888at2759"/>
<dbReference type="RefSeq" id="XP_024734627.1">
    <property type="nucleotide sequence ID" value="XM_024887813.1"/>
</dbReference>
<gene>
    <name evidence="1" type="ORF">K444DRAFT_691915</name>
</gene>
<evidence type="ECO:0000313" key="1">
    <source>
        <dbReference type="EMBL" id="PMD57723.1"/>
    </source>
</evidence>
<dbReference type="Proteomes" id="UP000235371">
    <property type="component" value="Unassembled WGS sequence"/>
</dbReference>
<keyword evidence="2" id="KW-1185">Reference proteome</keyword>
<dbReference type="InParanoid" id="A0A2J6T472"/>
<proteinExistence type="predicted"/>
<dbReference type="AlphaFoldDB" id="A0A2J6T472"/>
<evidence type="ECO:0000313" key="2">
    <source>
        <dbReference type="Proteomes" id="UP000235371"/>
    </source>
</evidence>
<reference evidence="1 2" key="1">
    <citation type="submission" date="2016-04" db="EMBL/GenBank/DDBJ databases">
        <title>A degradative enzymes factory behind the ericoid mycorrhizal symbiosis.</title>
        <authorList>
            <consortium name="DOE Joint Genome Institute"/>
            <person name="Martino E."/>
            <person name="Morin E."/>
            <person name="Grelet G."/>
            <person name="Kuo A."/>
            <person name="Kohler A."/>
            <person name="Daghino S."/>
            <person name="Barry K."/>
            <person name="Choi C."/>
            <person name="Cichocki N."/>
            <person name="Clum A."/>
            <person name="Copeland A."/>
            <person name="Hainaut M."/>
            <person name="Haridas S."/>
            <person name="Labutti K."/>
            <person name="Lindquist E."/>
            <person name="Lipzen A."/>
            <person name="Khouja H.-R."/>
            <person name="Murat C."/>
            <person name="Ohm R."/>
            <person name="Olson A."/>
            <person name="Spatafora J."/>
            <person name="Veneault-Fourrey C."/>
            <person name="Henrissat B."/>
            <person name="Grigoriev I."/>
            <person name="Martin F."/>
            <person name="Perotto S."/>
        </authorList>
    </citation>
    <scope>NUCLEOTIDE SEQUENCE [LARGE SCALE GENOMIC DNA]</scope>
    <source>
        <strain evidence="1 2">E</strain>
    </source>
</reference>
<feature type="non-terminal residue" evidence="1">
    <location>
        <position position="1"/>
    </location>
</feature>
<organism evidence="1 2">
    <name type="scientific">Hyaloscypha bicolor E</name>
    <dbReference type="NCBI Taxonomy" id="1095630"/>
    <lineage>
        <taxon>Eukaryota</taxon>
        <taxon>Fungi</taxon>
        <taxon>Dikarya</taxon>
        <taxon>Ascomycota</taxon>
        <taxon>Pezizomycotina</taxon>
        <taxon>Leotiomycetes</taxon>
        <taxon>Helotiales</taxon>
        <taxon>Hyaloscyphaceae</taxon>
        <taxon>Hyaloscypha</taxon>
        <taxon>Hyaloscypha bicolor</taxon>
    </lineage>
</organism>
<dbReference type="EMBL" id="KZ613846">
    <property type="protein sequence ID" value="PMD57723.1"/>
    <property type="molecule type" value="Genomic_DNA"/>
</dbReference>
<accession>A0A2J6T472</accession>